<proteinExistence type="predicted"/>
<keyword evidence="2" id="KW-0012">Acyltransferase</keyword>
<organism evidence="4 5">
    <name type="scientific">Metabacillus sediminis</name>
    <dbReference type="NCBI Taxonomy" id="3117746"/>
    <lineage>
        <taxon>Bacteria</taxon>
        <taxon>Bacillati</taxon>
        <taxon>Bacillota</taxon>
        <taxon>Bacilli</taxon>
        <taxon>Bacillales</taxon>
        <taxon>Bacillaceae</taxon>
        <taxon>Metabacillus</taxon>
    </lineage>
</organism>
<accession>A0ABZ2NIH3</accession>
<dbReference type="InterPro" id="IPR000182">
    <property type="entry name" value="GNAT_dom"/>
</dbReference>
<evidence type="ECO:0000256" key="1">
    <source>
        <dbReference type="ARBA" id="ARBA00022679"/>
    </source>
</evidence>
<dbReference type="CDD" id="cd04301">
    <property type="entry name" value="NAT_SF"/>
    <property type="match status" value="1"/>
</dbReference>
<reference evidence="4 5" key="1">
    <citation type="submission" date="2024-02" db="EMBL/GenBank/DDBJ databases">
        <title>Seven novel Bacillus-like species.</title>
        <authorList>
            <person name="Liu G."/>
        </authorList>
    </citation>
    <scope>NUCLEOTIDE SEQUENCE [LARGE SCALE GENOMIC DNA]</scope>
    <source>
        <strain evidence="4 5">FJAT-52054</strain>
    </source>
</reference>
<evidence type="ECO:0000313" key="4">
    <source>
        <dbReference type="EMBL" id="WXB97538.1"/>
    </source>
</evidence>
<sequence>MKILKASIKDAGTIAPLFNAYRIFYSQPSDLEGAAQFLKDRLEKEESVIFIAEDEYGAAGFVQLYPSFTSVGMQRIWILNDLFVVEHARGKGVGQKLIDQAVELCRETGAKALNLETSITNKGAQRLYEINSFVKTEDCFFYSLRI</sequence>
<dbReference type="InterPro" id="IPR050832">
    <property type="entry name" value="Bact_Acetyltransf"/>
</dbReference>
<name>A0ABZ2NIH3_9BACI</name>
<dbReference type="PROSITE" id="PS51186">
    <property type="entry name" value="GNAT"/>
    <property type="match status" value="1"/>
</dbReference>
<evidence type="ECO:0000256" key="2">
    <source>
        <dbReference type="ARBA" id="ARBA00023315"/>
    </source>
</evidence>
<dbReference type="PANTHER" id="PTHR43877">
    <property type="entry name" value="AMINOALKYLPHOSPHONATE N-ACETYLTRANSFERASE-RELATED-RELATED"/>
    <property type="match status" value="1"/>
</dbReference>
<dbReference type="Proteomes" id="UP001377337">
    <property type="component" value="Chromosome"/>
</dbReference>
<dbReference type="InterPro" id="IPR016181">
    <property type="entry name" value="Acyl_CoA_acyltransferase"/>
</dbReference>
<evidence type="ECO:0000259" key="3">
    <source>
        <dbReference type="PROSITE" id="PS51186"/>
    </source>
</evidence>
<dbReference type="EMBL" id="CP147407">
    <property type="protein sequence ID" value="WXB97538.1"/>
    <property type="molecule type" value="Genomic_DNA"/>
</dbReference>
<protein>
    <submittedName>
        <fullName evidence="4">GNAT family N-acetyltransferase</fullName>
    </submittedName>
</protein>
<feature type="domain" description="N-acetyltransferase" evidence="3">
    <location>
        <begin position="1"/>
        <end position="146"/>
    </location>
</feature>
<evidence type="ECO:0000313" key="5">
    <source>
        <dbReference type="Proteomes" id="UP001377337"/>
    </source>
</evidence>
<dbReference type="SUPFAM" id="SSF55729">
    <property type="entry name" value="Acyl-CoA N-acyltransferases (Nat)"/>
    <property type="match status" value="1"/>
</dbReference>
<dbReference type="PANTHER" id="PTHR43877:SF2">
    <property type="entry name" value="AMINOALKYLPHOSPHONATE N-ACETYLTRANSFERASE-RELATED"/>
    <property type="match status" value="1"/>
</dbReference>
<keyword evidence="1" id="KW-0808">Transferase</keyword>
<dbReference type="Gene3D" id="3.40.630.30">
    <property type="match status" value="1"/>
</dbReference>
<keyword evidence="5" id="KW-1185">Reference proteome</keyword>
<dbReference type="RefSeq" id="WP_338780023.1">
    <property type="nucleotide sequence ID" value="NZ_CP147407.1"/>
</dbReference>
<gene>
    <name evidence="4" type="ORF">WCV65_03260</name>
</gene>
<dbReference type="Pfam" id="PF00583">
    <property type="entry name" value="Acetyltransf_1"/>
    <property type="match status" value="1"/>
</dbReference>